<dbReference type="AlphaFoldDB" id="A0A8H4VAW3"/>
<feature type="compositionally biased region" description="Low complexity" evidence="1">
    <location>
        <begin position="17"/>
        <end position="28"/>
    </location>
</feature>
<evidence type="ECO:0000256" key="1">
    <source>
        <dbReference type="SAM" id="MobiDB-lite"/>
    </source>
</evidence>
<keyword evidence="3" id="KW-1185">Reference proteome</keyword>
<feature type="compositionally biased region" description="Low complexity" evidence="1">
    <location>
        <begin position="67"/>
        <end position="85"/>
    </location>
</feature>
<evidence type="ECO:0000313" key="3">
    <source>
        <dbReference type="Proteomes" id="UP000562929"/>
    </source>
</evidence>
<organism evidence="2 3">
    <name type="scientific">Ophiocordyceps camponoti-floridani</name>
    <dbReference type="NCBI Taxonomy" id="2030778"/>
    <lineage>
        <taxon>Eukaryota</taxon>
        <taxon>Fungi</taxon>
        <taxon>Dikarya</taxon>
        <taxon>Ascomycota</taxon>
        <taxon>Pezizomycotina</taxon>
        <taxon>Sordariomycetes</taxon>
        <taxon>Hypocreomycetidae</taxon>
        <taxon>Hypocreales</taxon>
        <taxon>Ophiocordycipitaceae</taxon>
        <taxon>Ophiocordyceps</taxon>
    </lineage>
</organism>
<protein>
    <submittedName>
        <fullName evidence="2">Uncharacterized protein</fullName>
    </submittedName>
</protein>
<dbReference type="EMBL" id="JAACLJ010000009">
    <property type="protein sequence ID" value="KAF4581120.1"/>
    <property type="molecule type" value="Genomic_DNA"/>
</dbReference>
<evidence type="ECO:0000313" key="2">
    <source>
        <dbReference type="EMBL" id="KAF4581120.1"/>
    </source>
</evidence>
<feature type="compositionally biased region" description="Pro residues" evidence="1">
    <location>
        <begin position="29"/>
        <end position="41"/>
    </location>
</feature>
<comment type="caution">
    <text evidence="2">The sequence shown here is derived from an EMBL/GenBank/DDBJ whole genome shotgun (WGS) entry which is preliminary data.</text>
</comment>
<dbReference type="Proteomes" id="UP000562929">
    <property type="component" value="Unassembled WGS sequence"/>
</dbReference>
<name>A0A8H4VAW3_9HYPO</name>
<proteinExistence type="predicted"/>
<reference evidence="2 3" key="1">
    <citation type="journal article" date="2020" name="G3 (Bethesda)">
        <title>Genetic Underpinnings of Host Manipulation by Ophiocordyceps as Revealed by Comparative Transcriptomics.</title>
        <authorList>
            <person name="Will I."/>
            <person name="Das B."/>
            <person name="Trinh T."/>
            <person name="Brachmann A."/>
            <person name="Ohm R.A."/>
            <person name="de Bekker C."/>
        </authorList>
    </citation>
    <scope>NUCLEOTIDE SEQUENCE [LARGE SCALE GENOMIC DNA]</scope>
    <source>
        <strain evidence="2 3">EC05</strain>
    </source>
</reference>
<accession>A0A8H4VAW3</accession>
<feature type="compositionally biased region" description="Polar residues" evidence="1">
    <location>
        <begin position="86"/>
        <end position="121"/>
    </location>
</feature>
<feature type="region of interest" description="Disordered" evidence="1">
    <location>
        <begin position="1"/>
        <end position="121"/>
    </location>
</feature>
<gene>
    <name evidence="2" type="ORF">GQ602_007257</name>
</gene>
<sequence>MRDKEVQTSSAIPASIGGPPRRLGSSSSSPPPPPPPPPPPGKTHRPQQTTRGREPPTLQRPVPEQKASLAASSNANSRPRNASPPLKSSNKPANNNVEPDKSMTQTPPATGTDSRTTRLLT</sequence>